<protein>
    <submittedName>
        <fullName evidence="1">Uncharacterized protein</fullName>
    </submittedName>
</protein>
<sequence>CASRKSTFVWMHQTEQTPAGPVSIAISHHYRTVSKVSLRPEFLCTVSAMWKSTCATMRKIFLIQNRMQ</sequence>
<reference evidence="1 2" key="1">
    <citation type="submission" date="2013-11" db="EMBL/GenBank/DDBJ databases">
        <title>Opisthorchis viverrini - life in the bile duct.</title>
        <authorList>
            <person name="Young N.D."/>
            <person name="Nagarajan N."/>
            <person name="Lin S.J."/>
            <person name="Korhonen P.K."/>
            <person name="Jex A.R."/>
            <person name="Hall R.S."/>
            <person name="Safavi-Hemami H."/>
            <person name="Kaewkong W."/>
            <person name="Bertrand D."/>
            <person name="Gao S."/>
            <person name="Seet Q."/>
            <person name="Wongkham S."/>
            <person name="Teh B.T."/>
            <person name="Wongkham C."/>
            <person name="Intapan P.M."/>
            <person name="Maleewong W."/>
            <person name="Yang X."/>
            <person name="Hu M."/>
            <person name="Wang Z."/>
            <person name="Hofmann A."/>
            <person name="Sternberg P.W."/>
            <person name="Tan P."/>
            <person name="Wang J."/>
            <person name="Gasser R.B."/>
        </authorList>
    </citation>
    <scope>NUCLEOTIDE SEQUENCE [LARGE SCALE GENOMIC DNA]</scope>
</reference>
<accession>A0A074Z634</accession>
<dbReference type="GeneID" id="20330056"/>
<gene>
    <name evidence="1" type="ORF">T265_15891</name>
</gene>
<name>A0A074Z634_OPIVI</name>
<dbReference type="CTD" id="20330056"/>
<organism evidence="1 2">
    <name type="scientific">Opisthorchis viverrini</name>
    <name type="common">Southeast Asian liver fluke</name>
    <dbReference type="NCBI Taxonomy" id="6198"/>
    <lineage>
        <taxon>Eukaryota</taxon>
        <taxon>Metazoa</taxon>
        <taxon>Spiralia</taxon>
        <taxon>Lophotrochozoa</taxon>
        <taxon>Platyhelminthes</taxon>
        <taxon>Trematoda</taxon>
        <taxon>Digenea</taxon>
        <taxon>Opisthorchiida</taxon>
        <taxon>Opisthorchiata</taxon>
        <taxon>Opisthorchiidae</taxon>
        <taxon>Opisthorchis</taxon>
    </lineage>
</organism>
<proteinExistence type="predicted"/>
<dbReference type="RefSeq" id="XP_009177568.1">
    <property type="nucleotide sequence ID" value="XM_009179304.1"/>
</dbReference>
<keyword evidence="2" id="KW-1185">Reference proteome</keyword>
<dbReference type="Proteomes" id="UP000054324">
    <property type="component" value="Unassembled WGS sequence"/>
</dbReference>
<evidence type="ECO:0000313" key="2">
    <source>
        <dbReference type="Proteomes" id="UP000054324"/>
    </source>
</evidence>
<evidence type="ECO:0000313" key="1">
    <source>
        <dbReference type="EMBL" id="KER18685.1"/>
    </source>
</evidence>
<dbReference type="AlphaFoldDB" id="A0A074Z634"/>
<dbReference type="KEGG" id="ovi:T265_15891"/>
<feature type="non-terminal residue" evidence="1">
    <location>
        <position position="1"/>
    </location>
</feature>
<dbReference type="EMBL" id="KL598695">
    <property type="protein sequence ID" value="KER18685.1"/>
    <property type="molecule type" value="Genomic_DNA"/>
</dbReference>